<dbReference type="InterPro" id="IPR051541">
    <property type="entry name" value="PTS_SugarTrans_NitroReg"/>
</dbReference>
<reference evidence="3" key="1">
    <citation type="journal article" date="2019" name="Int. J. Syst. Evol. Microbiol.">
        <title>The Global Catalogue of Microorganisms (GCM) 10K type strain sequencing project: providing services to taxonomists for standard genome sequencing and annotation.</title>
        <authorList>
            <consortium name="The Broad Institute Genomics Platform"/>
            <consortium name="The Broad Institute Genome Sequencing Center for Infectious Disease"/>
            <person name="Wu L."/>
            <person name="Ma J."/>
        </authorList>
    </citation>
    <scope>NUCLEOTIDE SEQUENCE [LARGE SCALE GENOMIC DNA]</scope>
    <source>
        <strain evidence="3">CCUG 54939</strain>
    </source>
</reference>
<dbReference type="PANTHER" id="PTHR47738">
    <property type="entry name" value="PTS SYSTEM FRUCTOSE-LIKE EIIA COMPONENT-RELATED"/>
    <property type="match status" value="1"/>
</dbReference>
<comment type="caution">
    <text evidence="2">The sequence shown here is derived from an EMBL/GenBank/DDBJ whole genome shotgun (WGS) entry which is preliminary data.</text>
</comment>
<organism evidence="2 3">
    <name type="scientific">Pseudaeromonas sharmana</name>
    <dbReference type="NCBI Taxonomy" id="328412"/>
    <lineage>
        <taxon>Bacteria</taxon>
        <taxon>Pseudomonadati</taxon>
        <taxon>Pseudomonadota</taxon>
        <taxon>Gammaproteobacteria</taxon>
        <taxon>Aeromonadales</taxon>
        <taxon>Aeromonadaceae</taxon>
        <taxon>Pseudaeromonas</taxon>
    </lineage>
</organism>
<dbReference type="SUPFAM" id="SSF55804">
    <property type="entry name" value="Phoshotransferase/anion transport protein"/>
    <property type="match status" value="1"/>
</dbReference>
<dbReference type="NCBIfam" id="TIGR01419">
    <property type="entry name" value="nitro_reg_IIA"/>
    <property type="match status" value="1"/>
</dbReference>
<proteinExistence type="predicted"/>
<keyword evidence="3" id="KW-1185">Reference proteome</keyword>
<sequence length="148" mass="16366">MLIQDFLSRDCTKSAVPCSSKKRAIEMISELAAQRLGLDAQDLFERLLARERMGSTGIGGAIAIPHGRIPDGHPLTGVFLTLEEPIAFDAIDNQPIDILFALLVPESECKTHLKTLSLIATRLHDRAFCRQLRQAENDEALYQLITAP</sequence>
<evidence type="ECO:0000313" key="2">
    <source>
        <dbReference type="EMBL" id="MFC3913735.1"/>
    </source>
</evidence>
<evidence type="ECO:0000259" key="1">
    <source>
        <dbReference type="PROSITE" id="PS51094"/>
    </source>
</evidence>
<dbReference type="Proteomes" id="UP001595692">
    <property type="component" value="Unassembled WGS sequence"/>
</dbReference>
<dbReference type="CDD" id="cd00211">
    <property type="entry name" value="PTS_IIA_fru"/>
    <property type="match status" value="1"/>
</dbReference>
<dbReference type="InterPro" id="IPR002178">
    <property type="entry name" value="PTS_EIIA_type-2_dom"/>
</dbReference>
<dbReference type="Gene3D" id="3.40.930.10">
    <property type="entry name" value="Mannitol-specific EII, Chain A"/>
    <property type="match status" value="1"/>
</dbReference>
<dbReference type="EMBL" id="JBHSAF010000012">
    <property type="protein sequence ID" value="MFC3913735.1"/>
    <property type="molecule type" value="Genomic_DNA"/>
</dbReference>
<dbReference type="PROSITE" id="PS51094">
    <property type="entry name" value="PTS_EIIA_TYPE_2"/>
    <property type="match status" value="1"/>
</dbReference>
<dbReference type="RefSeq" id="WP_377152138.1">
    <property type="nucleotide sequence ID" value="NZ_JBHSAF010000012.1"/>
</dbReference>
<dbReference type="PROSITE" id="PS00372">
    <property type="entry name" value="PTS_EIIA_TYPE_2_HIS"/>
    <property type="match status" value="1"/>
</dbReference>
<dbReference type="PANTHER" id="PTHR47738:SF1">
    <property type="entry name" value="NITROGEN REGULATORY PROTEIN"/>
    <property type="match status" value="1"/>
</dbReference>
<accession>A0ABV8CNF9</accession>
<evidence type="ECO:0000313" key="3">
    <source>
        <dbReference type="Proteomes" id="UP001595692"/>
    </source>
</evidence>
<gene>
    <name evidence="2" type="primary">ptsN</name>
    <name evidence="2" type="ORF">ACFOSS_09685</name>
</gene>
<feature type="domain" description="PTS EIIA type-2" evidence="1">
    <location>
        <begin position="5"/>
        <end position="148"/>
    </location>
</feature>
<dbReference type="InterPro" id="IPR016152">
    <property type="entry name" value="PTrfase/Anion_transptr"/>
</dbReference>
<dbReference type="Pfam" id="PF00359">
    <property type="entry name" value="PTS_EIIA_2"/>
    <property type="match status" value="1"/>
</dbReference>
<dbReference type="InterPro" id="IPR006320">
    <property type="entry name" value="PTS_Nitro_regul"/>
</dbReference>
<protein>
    <submittedName>
        <fullName evidence="2">PTS IIA-like nitrogen regulatory protein PtsN</fullName>
    </submittedName>
</protein>
<name>A0ABV8CNF9_9GAMM</name>